<evidence type="ECO:0000256" key="6">
    <source>
        <dbReference type="ARBA" id="ARBA00024338"/>
    </source>
</evidence>
<dbReference type="InterPro" id="IPR020846">
    <property type="entry name" value="MFS_dom"/>
</dbReference>
<evidence type="ECO:0000259" key="8">
    <source>
        <dbReference type="PROSITE" id="PS50850"/>
    </source>
</evidence>
<dbReference type="InParanoid" id="T1G712"/>
<evidence type="ECO:0000256" key="7">
    <source>
        <dbReference type="SAM" id="Phobius"/>
    </source>
</evidence>
<keyword evidence="3 7" id="KW-0812">Transmembrane</keyword>
<protein>
    <recommendedName>
        <fullName evidence="8">Major facilitator superfamily (MFS) profile domain-containing protein</fullName>
    </recommendedName>
</protein>
<dbReference type="EMBL" id="AMQM01007288">
    <property type="status" value="NOT_ANNOTATED_CDS"/>
    <property type="molecule type" value="Genomic_DNA"/>
</dbReference>
<evidence type="ECO:0000313" key="10">
    <source>
        <dbReference type="EnsemblMetazoa" id="HelroP88291"/>
    </source>
</evidence>
<evidence type="ECO:0000313" key="9">
    <source>
        <dbReference type="EMBL" id="ESN93752.1"/>
    </source>
</evidence>
<dbReference type="PROSITE" id="PS50850">
    <property type="entry name" value="MFS"/>
    <property type="match status" value="1"/>
</dbReference>
<dbReference type="GeneID" id="20216859"/>
<dbReference type="EMBL" id="KB097594">
    <property type="protein sequence ID" value="ESN93752.1"/>
    <property type="molecule type" value="Genomic_DNA"/>
</dbReference>
<name>T1G712_HELRO</name>
<dbReference type="CTD" id="20216859"/>
<comment type="similarity">
    <text evidence="6">Belongs to the major facilitator superfamily. Spinster (TC 2.A.1.49) family.</text>
</comment>
<feature type="transmembrane region" description="Helical" evidence="7">
    <location>
        <begin position="159"/>
        <end position="179"/>
    </location>
</feature>
<keyword evidence="4 7" id="KW-1133">Transmembrane helix</keyword>
<feature type="transmembrane region" description="Helical" evidence="7">
    <location>
        <begin position="67"/>
        <end position="85"/>
    </location>
</feature>
<dbReference type="Pfam" id="PF07690">
    <property type="entry name" value="MFS_1"/>
    <property type="match status" value="1"/>
</dbReference>
<feature type="transmembrane region" description="Helical" evidence="7">
    <location>
        <begin position="216"/>
        <end position="237"/>
    </location>
</feature>
<feature type="transmembrane region" description="Helical" evidence="7">
    <location>
        <begin position="128"/>
        <end position="147"/>
    </location>
</feature>
<keyword evidence="5 7" id="KW-0472">Membrane</keyword>
<dbReference type="OrthoDB" id="6770063at2759"/>
<comment type="subcellular location">
    <subcellularLocation>
        <location evidence="1">Membrane</location>
        <topology evidence="1">Multi-pass membrane protein</topology>
    </subcellularLocation>
</comment>
<feature type="domain" description="Major facilitator superfamily (MFS) profile" evidence="8">
    <location>
        <begin position="2"/>
        <end position="426"/>
    </location>
</feature>
<dbReference type="SUPFAM" id="SSF103473">
    <property type="entry name" value="MFS general substrate transporter"/>
    <property type="match status" value="1"/>
</dbReference>
<keyword evidence="2" id="KW-0813">Transport</keyword>
<proteinExistence type="inferred from homology"/>
<dbReference type="FunCoup" id="T1G712">
    <property type="interactions" value="720"/>
</dbReference>
<evidence type="ECO:0000256" key="1">
    <source>
        <dbReference type="ARBA" id="ARBA00004141"/>
    </source>
</evidence>
<keyword evidence="11" id="KW-1185">Reference proteome</keyword>
<dbReference type="RefSeq" id="XP_009028124.1">
    <property type="nucleotide sequence ID" value="XM_009029876.1"/>
</dbReference>
<dbReference type="KEGG" id="hro:HELRODRAFT_88291"/>
<dbReference type="HOGENOM" id="CLU_001265_5_12_1"/>
<accession>T1G712</accession>
<dbReference type="OMA" id="YICAAGL"/>
<gene>
    <name evidence="10" type="primary">20216859</name>
    <name evidence="9" type="ORF">HELRODRAFT_88291</name>
</gene>
<organism evidence="10 11">
    <name type="scientific">Helobdella robusta</name>
    <name type="common">Californian leech</name>
    <dbReference type="NCBI Taxonomy" id="6412"/>
    <lineage>
        <taxon>Eukaryota</taxon>
        <taxon>Metazoa</taxon>
        <taxon>Spiralia</taxon>
        <taxon>Lophotrochozoa</taxon>
        <taxon>Annelida</taxon>
        <taxon>Clitellata</taxon>
        <taxon>Hirudinea</taxon>
        <taxon>Rhynchobdellida</taxon>
        <taxon>Glossiphoniidae</taxon>
        <taxon>Helobdella</taxon>
    </lineage>
</organism>
<dbReference type="eggNOG" id="KOG1330">
    <property type="taxonomic scope" value="Eukaryota"/>
</dbReference>
<evidence type="ECO:0000256" key="2">
    <source>
        <dbReference type="ARBA" id="ARBA00022448"/>
    </source>
</evidence>
<dbReference type="InterPro" id="IPR011701">
    <property type="entry name" value="MFS"/>
</dbReference>
<feature type="transmembrane region" description="Helical" evidence="7">
    <location>
        <begin position="37"/>
        <end position="60"/>
    </location>
</feature>
<feature type="transmembrane region" description="Helical" evidence="7">
    <location>
        <begin position="257"/>
        <end position="283"/>
    </location>
</feature>
<feature type="transmembrane region" description="Helical" evidence="7">
    <location>
        <begin position="321"/>
        <end position="350"/>
    </location>
</feature>
<feature type="transmembrane region" description="Helical" evidence="7">
    <location>
        <begin position="400"/>
        <end position="425"/>
    </location>
</feature>
<sequence length="438" mass="48088">MILAILLLANLINYMDRYTIAGVLEDVQNYYAINNAQVGLLQTSFIISYMLFSPLFGYLGDRYNRKWAMIGGILFWSVVTFLGSFVPPGQFGLFVFLRTMVGVGEASYSTIAPTIIADMFSNRKRTMALSIFYFAIPVGSGLGYIIGSTVANAAGAWYWALRVTPILGLVCTFLMIFLVKEPKRGESDGGTHLITTSYYDDLLYLLKHKSFMLSSFGFTCVAFVAGALSLWAPLYVYRNSLLIDSQRHPHTSPSSNQYSMSFIFGVITCVAGLAGVLGGYYAASKLRPYSSGADALVCAVGLIAGAPFLYLALVFSRGKIAVVWLLIFLAETLISLNWALVTDILLYTVIPTRRSAAEAFQILLSHALGDAGSPYIVGLISDSIESGYEHPDPIVQYFSLQYAMYMTCFVCVIGGAFFLATALYVKSDKEKADRMIRS</sequence>
<evidence type="ECO:0000256" key="5">
    <source>
        <dbReference type="ARBA" id="ARBA00023136"/>
    </source>
</evidence>
<evidence type="ECO:0000256" key="4">
    <source>
        <dbReference type="ARBA" id="ARBA00022989"/>
    </source>
</evidence>
<dbReference type="InterPro" id="IPR044770">
    <property type="entry name" value="MFS_spinster-like"/>
</dbReference>
<dbReference type="GO" id="GO:0016020">
    <property type="term" value="C:membrane"/>
    <property type="evidence" value="ECO:0000318"/>
    <property type="project" value="GO_Central"/>
</dbReference>
<dbReference type="Gene3D" id="1.20.1250.20">
    <property type="entry name" value="MFS general substrate transporter like domains"/>
    <property type="match status" value="1"/>
</dbReference>
<dbReference type="CDD" id="cd17328">
    <property type="entry name" value="MFS_spinster_like"/>
    <property type="match status" value="1"/>
</dbReference>
<dbReference type="EnsemblMetazoa" id="HelroT88291">
    <property type="protein sequence ID" value="HelroP88291"/>
    <property type="gene ID" value="HelroG88291"/>
</dbReference>
<reference evidence="9 11" key="2">
    <citation type="journal article" date="2013" name="Nature">
        <title>Insights into bilaterian evolution from three spiralian genomes.</title>
        <authorList>
            <person name="Simakov O."/>
            <person name="Marletaz F."/>
            <person name="Cho S.J."/>
            <person name="Edsinger-Gonzales E."/>
            <person name="Havlak P."/>
            <person name="Hellsten U."/>
            <person name="Kuo D.H."/>
            <person name="Larsson T."/>
            <person name="Lv J."/>
            <person name="Arendt D."/>
            <person name="Savage R."/>
            <person name="Osoegawa K."/>
            <person name="de Jong P."/>
            <person name="Grimwood J."/>
            <person name="Chapman J.A."/>
            <person name="Shapiro H."/>
            <person name="Aerts A."/>
            <person name="Otillar R.P."/>
            <person name="Terry A.Y."/>
            <person name="Boore J.L."/>
            <person name="Grigoriev I.V."/>
            <person name="Lindberg D.R."/>
            <person name="Seaver E.C."/>
            <person name="Weisblat D.A."/>
            <person name="Putnam N.H."/>
            <person name="Rokhsar D.S."/>
        </authorList>
    </citation>
    <scope>NUCLEOTIDE SEQUENCE</scope>
</reference>
<dbReference type="Proteomes" id="UP000015101">
    <property type="component" value="Unassembled WGS sequence"/>
</dbReference>
<dbReference type="PANTHER" id="PTHR23505:SF79">
    <property type="entry name" value="PROTEIN SPINSTER"/>
    <property type="match status" value="1"/>
</dbReference>
<evidence type="ECO:0000256" key="3">
    <source>
        <dbReference type="ARBA" id="ARBA00022692"/>
    </source>
</evidence>
<dbReference type="GO" id="GO:0022857">
    <property type="term" value="F:transmembrane transporter activity"/>
    <property type="evidence" value="ECO:0000318"/>
    <property type="project" value="GO_Central"/>
</dbReference>
<dbReference type="PANTHER" id="PTHR23505">
    <property type="entry name" value="SPINSTER"/>
    <property type="match status" value="1"/>
</dbReference>
<feature type="transmembrane region" description="Helical" evidence="7">
    <location>
        <begin position="295"/>
        <end position="315"/>
    </location>
</feature>
<dbReference type="STRING" id="6412.T1G712"/>
<reference evidence="11" key="1">
    <citation type="submission" date="2012-12" db="EMBL/GenBank/DDBJ databases">
        <authorList>
            <person name="Hellsten U."/>
            <person name="Grimwood J."/>
            <person name="Chapman J.A."/>
            <person name="Shapiro H."/>
            <person name="Aerts A."/>
            <person name="Otillar R.P."/>
            <person name="Terry A.Y."/>
            <person name="Boore J.L."/>
            <person name="Simakov O."/>
            <person name="Marletaz F."/>
            <person name="Cho S.-J."/>
            <person name="Edsinger-Gonzales E."/>
            <person name="Havlak P."/>
            <person name="Kuo D.-H."/>
            <person name="Larsson T."/>
            <person name="Lv J."/>
            <person name="Arendt D."/>
            <person name="Savage R."/>
            <person name="Osoegawa K."/>
            <person name="de Jong P."/>
            <person name="Lindberg D.R."/>
            <person name="Seaver E.C."/>
            <person name="Weisblat D.A."/>
            <person name="Putnam N.H."/>
            <person name="Grigoriev I.V."/>
            <person name="Rokhsar D.S."/>
        </authorList>
    </citation>
    <scope>NUCLEOTIDE SEQUENCE</scope>
</reference>
<reference evidence="10" key="3">
    <citation type="submission" date="2015-06" db="UniProtKB">
        <authorList>
            <consortium name="EnsemblMetazoa"/>
        </authorList>
    </citation>
    <scope>IDENTIFICATION</scope>
</reference>
<dbReference type="AlphaFoldDB" id="T1G712"/>
<dbReference type="InterPro" id="IPR036259">
    <property type="entry name" value="MFS_trans_sf"/>
</dbReference>
<evidence type="ECO:0000313" key="11">
    <source>
        <dbReference type="Proteomes" id="UP000015101"/>
    </source>
</evidence>